<protein>
    <recommendedName>
        <fullName evidence="2">Lipopolysaccharide export system permease protein LptF</fullName>
    </recommendedName>
</protein>
<keyword evidence="11" id="KW-1185">Reference proteome</keyword>
<keyword evidence="6 9" id="KW-0812">Transmembrane</keyword>
<dbReference type="Proteomes" id="UP000721844">
    <property type="component" value="Unassembled WGS sequence"/>
</dbReference>
<dbReference type="GO" id="GO:0055085">
    <property type="term" value="P:transmembrane transport"/>
    <property type="evidence" value="ECO:0007669"/>
    <property type="project" value="InterPro"/>
</dbReference>
<dbReference type="Pfam" id="PF03739">
    <property type="entry name" value="LptF_LptG"/>
    <property type="match status" value="1"/>
</dbReference>
<evidence type="ECO:0000313" key="10">
    <source>
        <dbReference type="EMBL" id="MCB8881057.1"/>
    </source>
</evidence>
<organism evidence="10 11">
    <name type="scientific">Acidisoma cellulosilyticum</name>
    <dbReference type="NCBI Taxonomy" id="2802395"/>
    <lineage>
        <taxon>Bacteria</taxon>
        <taxon>Pseudomonadati</taxon>
        <taxon>Pseudomonadota</taxon>
        <taxon>Alphaproteobacteria</taxon>
        <taxon>Acetobacterales</taxon>
        <taxon>Acidocellaceae</taxon>
        <taxon>Acidisoma</taxon>
    </lineage>
</organism>
<dbReference type="InterPro" id="IPR005495">
    <property type="entry name" value="LptG/LptF_permease"/>
</dbReference>
<feature type="transmembrane region" description="Helical" evidence="9">
    <location>
        <begin position="56"/>
        <end position="77"/>
    </location>
</feature>
<evidence type="ECO:0000256" key="3">
    <source>
        <dbReference type="ARBA" id="ARBA00022448"/>
    </source>
</evidence>
<dbReference type="PANTHER" id="PTHR33529:SF7">
    <property type="entry name" value="LIPOPOLYSACCHARIDE EXPORT SYSTEM PERMEASE PROTEIN LPTF"/>
    <property type="match status" value="1"/>
</dbReference>
<keyword evidence="8 9" id="KW-0472">Membrane</keyword>
<dbReference type="NCBIfam" id="TIGR04407">
    <property type="entry name" value="LptF_YjgP"/>
    <property type="match status" value="1"/>
</dbReference>
<evidence type="ECO:0000256" key="9">
    <source>
        <dbReference type="SAM" id="Phobius"/>
    </source>
</evidence>
<name>A0A964E497_9PROT</name>
<keyword evidence="7 9" id="KW-1133">Transmembrane helix</keyword>
<reference evidence="10 11" key="1">
    <citation type="journal article" date="2021" name="Microorganisms">
        <title>Acidisoma silvae sp. nov. and Acidisomacellulosilytica sp. nov., Two Acidophilic Bacteria Isolated from Decaying Wood, Hydrolyzing Cellulose and Producing Poly-3-hydroxybutyrate.</title>
        <authorList>
            <person name="Mieszkin S."/>
            <person name="Pouder E."/>
            <person name="Uroz S."/>
            <person name="Simon-Colin C."/>
            <person name="Alain K."/>
        </authorList>
    </citation>
    <scope>NUCLEOTIDE SEQUENCE [LARGE SCALE GENOMIC DNA]</scope>
    <source>
        <strain evidence="10 11">HW T5.17</strain>
    </source>
</reference>
<evidence type="ECO:0000256" key="6">
    <source>
        <dbReference type="ARBA" id="ARBA00022692"/>
    </source>
</evidence>
<evidence type="ECO:0000256" key="7">
    <source>
        <dbReference type="ARBA" id="ARBA00022989"/>
    </source>
</evidence>
<dbReference type="EMBL" id="JAESVA010000004">
    <property type="protein sequence ID" value="MCB8881057.1"/>
    <property type="molecule type" value="Genomic_DNA"/>
</dbReference>
<evidence type="ECO:0000256" key="1">
    <source>
        <dbReference type="ARBA" id="ARBA00004429"/>
    </source>
</evidence>
<dbReference type="PANTHER" id="PTHR33529">
    <property type="entry name" value="SLR0882 PROTEIN-RELATED"/>
    <property type="match status" value="1"/>
</dbReference>
<sequence length="364" mass="39658">MIIARYLLREITAPFLRVLVVLMVLFATYSAAGYLSDAASGLLPASSIVQLIGLKLLIAQDTLIPISLYVAVILAFGRMGGDSEITAMLALTFPPRKILGSVINLGVMLAIAVAVLSLYARPWAYARLHALAGIAAITLQTGAMEADTFYIGQHGRRVIFFARRAGPGAPAEDVFVQIRHDDYTEIISARLANSMMASWQAGVSQVHLLDAHIYRFWQDGTKSDQVLDAADLVLNPNPKSSLATDYSAVVTPSAALFRSTDPADIAELQWRLSTPLSTILLGLLGIPMSLRKGRQGRYARFGTAILAYFAYYLLFTSARTWVQHGIVPSLPGILWVPGALALVLLSMLVKPWLAIILRPRRRQA</sequence>
<dbReference type="InterPro" id="IPR030922">
    <property type="entry name" value="LptF"/>
</dbReference>
<evidence type="ECO:0000256" key="2">
    <source>
        <dbReference type="ARBA" id="ARBA00014213"/>
    </source>
</evidence>
<evidence type="ECO:0000256" key="8">
    <source>
        <dbReference type="ARBA" id="ARBA00023136"/>
    </source>
</evidence>
<dbReference type="GO" id="GO:0043190">
    <property type="term" value="C:ATP-binding cassette (ABC) transporter complex"/>
    <property type="evidence" value="ECO:0007669"/>
    <property type="project" value="InterPro"/>
</dbReference>
<keyword evidence="4" id="KW-1003">Cell membrane</keyword>
<keyword evidence="5" id="KW-0997">Cell inner membrane</keyword>
<feature type="transmembrane region" description="Helical" evidence="9">
    <location>
        <begin position="15"/>
        <end position="36"/>
    </location>
</feature>
<dbReference type="AlphaFoldDB" id="A0A964E497"/>
<dbReference type="RefSeq" id="WP_227307732.1">
    <property type="nucleotide sequence ID" value="NZ_JAESVA010000004.1"/>
</dbReference>
<gene>
    <name evidence="10" type="primary">lptF</name>
    <name evidence="10" type="ORF">ACELLULO517_12495</name>
</gene>
<comment type="caution">
    <text evidence="10">The sequence shown here is derived from an EMBL/GenBank/DDBJ whole genome shotgun (WGS) entry which is preliminary data.</text>
</comment>
<comment type="subcellular location">
    <subcellularLocation>
        <location evidence="1">Cell inner membrane</location>
        <topology evidence="1">Multi-pass membrane protein</topology>
    </subcellularLocation>
</comment>
<accession>A0A964E497</accession>
<evidence type="ECO:0000313" key="11">
    <source>
        <dbReference type="Proteomes" id="UP000721844"/>
    </source>
</evidence>
<feature type="transmembrane region" description="Helical" evidence="9">
    <location>
        <begin position="98"/>
        <end position="120"/>
    </location>
</feature>
<dbReference type="GO" id="GO:0015920">
    <property type="term" value="P:lipopolysaccharide transport"/>
    <property type="evidence" value="ECO:0007669"/>
    <property type="project" value="TreeGrafter"/>
</dbReference>
<proteinExistence type="predicted"/>
<feature type="transmembrane region" description="Helical" evidence="9">
    <location>
        <begin position="335"/>
        <end position="357"/>
    </location>
</feature>
<keyword evidence="3" id="KW-0813">Transport</keyword>
<feature type="transmembrane region" description="Helical" evidence="9">
    <location>
        <begin position="298"/>
        <end position="315"/>
    </location>
</feature>
<evidence type="ECO:0000256" key="5">
    <source>
        <dbReference type="ARBA" id="ARBA00022519"/>
    </source>
</evidence>
<evidence type="ECO:0000256" key="4">
    <source>
        <dbReference type="ARBA" id="ARBA00022475"/>
    </source>
</evidence>